<evidence type="ECO:0000313" key="1">
    <source>
        <dbReference type="EMBL" id="GFP33314.1"/>
    </source>
</evidence>
<gene>
    <name evidence="1" type="ORF">HKBW3S42_01648</name>
</gene>
<dbReference type="InterPro" id="IPR036086">
    <property type="entry name" value="ParB/Sulfiredoxin_sf"/>
</dbReference>
<name>A0A6V8PNF7_9ACTN</name>
<proteinExistence type="predicted"/>
<accession>A0A6V8PNF7</accession>
<dbReference type="AlphaFoldDB" id="A0A6V8PNF7"/>
<evidence type="ECO:0008006" key="3">
    <source>
        <dbReference type="Google" id="ProtNLM"/>
    </source>
</evidence>
<dbReference type="EMBL" id="BLSA01000397">
    <property type="protein sequence ID" value="GFP33314.1"/>
    <property type="molecule type" value="Genomic_DNA"/>
</dbReference>
<organism evidence="1 2">
    <name type="scientific">Candidatus Hakubella thermalkaliphila</name>
    <dbReference type="NCBI Taxonomy" id="2754717"/>
    <lineage>
        <taxon>Bacteria</taxon>
        <taxon>Bacillati</taxon>
        <taxon>Actinomycetota</taxon>
        <taxon>Actinomycetota incertae sedis</taxon>
        <taxon>Candidatus Hakubellales</taxon>
        <taxon>Candidatus Hakubellaceae</taxon>
        <taxon>Candidatus Hakubella</taxon>
    </lineage>
</organism>
<feature type="non-terminal residue" evidence="1">
    <location>
        <position position="86"/>
    </location>
</feature>
<protein>
    <recommendedName>
        <fullName evidence="3">ParB/Sulfiredoxin domain-containing protein</fullName>
    </recommendedName>
</protein>
<dbReference type="SUPFAM" id="SSF110849">
    <property type="entry name" value="ParB/Sulfiredoxin"/>
    <property type="match status" value="1"/>
</dbReference>
<reference evidence="1 2" key="1">
    <citation type="journal article" date="2020" name="Front. Microbiol.">
        <title>Single-cell genomics of novel Actinobacteria with the Wood-Ljungdahl pathway discovered in a serpentinizing system.</title>
        <authorList>
            <person name="Merino N."/>
            <person name="Kawai M."/>
            <person name="Boyd E.S."/>
            <person name="Colman D.R."/>
            <person name="McGlynn S.E."/>
            <person name="Nealson K.H."/>
            <person name="Kurokawa K."/>
            <person name="Hongoh Y."/>
        </authorList>
    </citation>
    <scope>NUCLEOTIDE SEQUENCE [LARGE SCALE GENOMIC DNA]</scope>
    <source>
        <strain evidence="1 2">S42</strain>
    </source>
</reference>
<sequence>MKRLWELYRHLIVHTQLSPAICRLVNDRILLFDGQHKSAAQIWAGRKEIECKVYINPDVRVLKETNLTAHDKLRQMPFFTSVLINK</sequence>
<comment type="caution">
    <text evidence="1">The sequence shown here is derived from an EMBL/GenBank/DDBJ whole genome shotgun (WGS) entry which is preliminary data.</text>
</comment>
<evidence type="ECO:0000313" key="2">
    <source>
        <dbReference type="Proteomes" id="UP000568877"/>
    </source>
</evidence>
<dbReference type="Proteomes" id="UP000568877">
    <property type="component" value="Unassembled WGS sequence"/>
</dbReference>